<reference evidence="2 3" key="1">
    <citation type="journal article" date="2014" name="BMC Genomics">
        <title>Comparative genome sequencing reveals chemotype-specific gene clusters in the toxigenic black mold Stachybotrys.</title>
        <authorList>
            <person name="Semeiks J."/>
            <person name="Borek D."/>
            <person name="Otwinowski Z."/>
            <person name="Grishin N.V."/>
        </authorList>
    </citation>
    <scope>NUCLEOTIDE SEQUENCE [LARGE SCALE GENOMIC DNA]</scope>
    <source>
        <strain evidence="2 3">IBT 40285</strain>
    </source>
</reference>
<organism evidence="2 3">
    <name type="scientific">Stachybotrys chlorohalonatus (strain IBT 40285)</name>
    <dbReference type="NCBI Taxonomy" id="1283841"/>
    <lineage>
        <taxon>Eukaryota</taxon>
        <taxon>Fungi</taxon>
        <taxon>Dikarya</taxon>
        <taxon>Ascomycota</taxon>
        <taxon>Pezizomycotina</taxon>
        <taxon>Sordariomycetes</taxon>
        <taxon>Hypocreomycetidae</taxon>
        <taxon>Hypocreales</taxon>
        <taxon>Stachybotryaceae</taxon>
        <taxon>Stachybotrys</taxon>
    </lineage>
</organism>
<dbReference type="OrthoDB" id="5106716at2759"/>
<evidence type="ECO:0000313" key="2">
    <source>
        <dbReference type="EMBL" id="KFA65148.1"/>
    </source>
</evidence>
<protein>
    <submittedName>
        <fullName evidence="2">Uncharacterized protein</fullName>
    </submittedName>
</protein>
<feature type="region of interest" description="Disordered" evidence="1">
    <location>
        <begin position="1"/>
        <end position="172"/>
    </location>
</feature>
<evidence type="ECO:0000256" key="1">
    <source>
        <dbReference type="SAM" id="MobiDB-lite"/>
    </source>
</evidence>
<feature type="compositionally biased region" description="Basic and acidic residues" evidence="1">
    <location>
        <begin position="19"/>
        <end position="47"/>
    </location>
</feature>
<dbReference type="EMBL" id="KL660617">
    <property type="protein sequence ID" value="KFA65148.1"/>
    <property type="molecule type" value="Genomic_DNA"/>
</dbReference>
<evidence type="ECO:0000313" key="3">
    <source>
        <dbReference type="Proteomes" id="UP000028524"/>
    </source>
</evidence>
<feature type="compositionally biased region" description="Basic and acidic residues" evidence="1">
    <location>
        <begin position="59"/>
        <end position="82"/>
    </location>
</feature>
<sequence>MPKRLRSLKNAISRRLRGRPSDEHDGHDHRGTVHDAEGPSKLKKDNPHVPTAFSPTSNRRSEVHEKAENAARIPEYGKHQEAEAQASAPDEGYIQHPAIRPLSTEMEPRAPTQEPLPAGVARHRRTSSSSLYCSTDEPLTPPRSDAGDLRAGDDAVRHHRRTSSDRTEDLEGSLQALDLDTTLGGVTKDAPTDVDYTVHNREPVTHEEVQPHVHTVYNIERTVSVHEHEHKYYIQPVVDPEPSVAPTQHFLEDSATGEIYRLDGPPAVDENGQLQCINPATGEKAVIGQSHDAPYVA</sequence>
<dbReference type="Proteomes" id="UP000028524">
    <property type="component" value="Unassembled WGS sequence"/>
</dbReference>
<proteinExistence type="predicted"/>
<dbReference type="HOGENOM" id="CLU_940656_0_0_1"/>
<accession>A0A084QMG3</accession>
<feature type="compositionally biased region" description="Basic residues" evidence="1">
    <location>
        <begin position="1"/>
        <end position="18"/>
    </location>
</feature>
<name>A0A084QMG3_STAC4</name>
<dbReference type="AlphaFoldDB" id="A0A084QMG3"/>
<gene>
    <name evidence="2" type="ORF">S40285_10426</name>
</gene>
<dbReference type="InParanoid" id="A0A084QMG3"/>
<feature type="compositionally biased region" description="Basic and acidic residues" evidence="1">
    <location>
        <begin position="145"/>
        <end position="169"/>
    </location>
</feature>
<keyword evidence="3" id="KW-1185">Reference proteome</keyword>